<reference evidence="2 3" key="1">
    <citation type="journal article" date="2023" name="IScience">
        <title>Expanded male sex-determining region conserved during the evolution of homothallism in the green alga Volvox.</title>
        <authorList>
            <person name="Yamamoto K."/>
            <person name="Matsuzaki R."/>
            <person name="Mahakham W."/>
            <person name="Heman W."/>
            <person name="Sekimoto H."/>
            <person name="Kawachi M."/>
            <person name="Minakuchi Y."/>
            <person name="Toyoda A."/>
            <person name="Nozaki H."/>
        </authorList>
    </citation>
    <scope>NUCLEOTIDE SEQUENCE [LARGE SCALE GENOMIC DNA]</scope>
    <source>
        <strain evidence="2 3">NIES-4468</strain>
    </source>
</reference>
<sequence>CTVTGILYRKQVPLGPRAGGYVGPSPGVYQAGVGLNLTRVWLGFNLNARKILQEFGVIRWYAYLVQFLSFELSRVARALVSPEAPPGWQALLNQTRNGGNGKGKQRNGSG</sequence>
<feature type="non-terminal residue" evidence="2">
    <location>
        <position position="110"/>
    </location>
</feature>
<protein>
    <submittedName>
        <fullName evidence="2">Uncharacterized protein</fullName>
    </submittedName>
</protein>
<feature type="non-terminal residue" evidence="2">
    <location>
        <position position="1"/>
    </location>
</feature>
<evidence type="ECO:0000313" key="3">
    <source>
        <dbReference type="Proteomes" id="UP001165090"/>
    </source>
</evidence>
<feature type="region of interest" description="Disordered" evidence="1">
    <location>
        <begin position="90"/>
        <end position="110"/>
    </location>
</feature>
<accession>A0ABQ5RWU9</accession>
<evidence type="ECO:0000313" key="2">
    <source>
        <dbReference type="EMBL" id="GLI62050.1"/>
    </source>
</evidence>
<comment type="caution">
    <text evidence="2">The sequence shown here is derived from an EMBL/GenBank/DDBJ whole genome shotgun (WGS) entry which is preliminary data.</text>
</comment>
<dbReference type="EMBL" id="BSDZ01000011">
    <property type="protein sequence ID" value="GLI62050.1"/>
    <property type="molecule type" value="Genomic_DNA"/>
</dbReference>
<name>A0ABQ5RWU9_9CHLO</name>
<gene>
    <name evidence="2" type="ORF">VaNZ11_004477</name>
</gene>
<organism evidence="2 3">
    <name type="scientific">Volvox africanus</name>
    <dbReference type="NCBI Taxonomy" id="51714"/>
    <lineage>
        <taxon>Eukaryota</taxon>
        <taxon>Viridiplantae</taxon>
        <taxon>Chlorophyta</taxon>
        <taxon>core chlorophytes</taxon>
        <taxon>Chlorophyceae</taxon>
        <taxon>CS clade</taxon>
        <taxon>Chlamydomonadales</taxon>
        <taxon>Volvocaceae</taxon>
        <taxon>Volvox</taxon>
    </lineage>
</organism>
<keyword evidence="3" id="KW-1185">Reference proteome</keyword>
<proteinExistence type="predicted"/>
<evidence type="ECO:0000256" key="1">
    <source>
        <dbReference type="SAM" id="MobiDB-lite"/>
    </source>
</evidence>
<dbReference type="Proteomes" id="UP001165090">
    <property type="component" value="Unassembled WGS sequence"/>
</dbReference>